<proteinExistence type="predicted"/>
<dbReference type="AlphaFoldDB" id="A0AA85A5Z1"/>
<dbReference type="InterPro" id="IPR036691">
    <property type="entry name" value="Endo/exonu/phosph_ase_sf"/>
</dbReference>
<evidence type="ECO:0000313" key="1">
    <source>
        <dbReference type="Proteomes" id="UP000050790"/>
    </source>
</evidence>
<dbReference type="SUPFAM" id="SSF56219">
    <property type="entry name" value="DNase I-like"/>
    <property type="match status" value="1"/>
</dbReference>
<dbReference type="Proteomes" id="UP000050790">
    <property type="component" value="Unassembled WGS sequence"/>
</dbReference>
<dbReference type="PANTHER" id="PTHR19446">
    <property type="entry name" value="REVERSE TRANSCRIPTASES"/>
    <property type="match status" value="1"/>
</dbReference>
<organism evidence="1 2">
    <name type="scientific">Schistosoma margrebowiei</name>
    <dbReference type="NCBI Taxonomy" id="48269"/>
    <lineage>
        <taxon>Eukaryota</taxon>
        <taxon>Metazoa</taxon>
        <taxon>Spiralia</taxon>
        <taxon>Lophotrochozoa</taxon>
        <taxon>Platyhelminthes</taxon>
        <taxon>Trematoda</taxon>
        <taxon>Digenea</taxon>
        <taxon>Strigeidida</taxon>
        <taxon>Schistosomatoidea</taxon>
        <taxon>Schistosomatidae</taxon>
        <taxon>Schistosoma</taxon>
    </lineage>
</organism>
<dbReference type="WBParaSite" id="SMRG1_65790.1">
    <property type="protein sequence ID" value="SMRG1_65790.1"/>
    <property type="gene ID" value="SMRG1_65790"/>
</dbReference>
<dbReference type="CDD" id="cd09076">
    <property type="entry name" value="L1-EN"/>
    <property type="match status" value="1"/>
</dbReference>
<dbReference type="Gene3D" id="3.60.10.10">
    <property type="entry name" value="Endonuclease/exonuclease/phosphatase"/>
    <property type="match status" value="1"/>
</dbReference>
<accession>A0AA85A5Z1</accession>
<reference evidence="2" key="1">
    <citation type="submission" date="2023-11" db="UniProtKB">
        <authorList>
            <consortium name="WormBaseParasite"/>
        </authorList>
    </citation>
    <scope>IDENTIFICATION</scope>
</reference>
<evidence type="ECO:0008006" key="3">
    <source>
        <dbReference type="Google" id="ProtNLM"/>
    </source>
</evidence>
<sequence length="620" mass="69995">MLPPNMSTEAVFLKPRAPFKLAVFNVRTLMQVGQQIGLAMSLESLNIDVCCLFETRIQNSGEVLQIRSTSVTSKSLFYVRLSGDPVASSSGLAGVGVALGARAEAALIDWIPINSRLCAVRLESSIKARRNRREKRCLFVISAYAPTDCSPDAIEDKFYHQLSVLLQKVRSTDIVVLAGDLNTQVGHLGTEESRLGGRWGLVGRRSDNGDRLLQLCTDHNLFLASTNFRHSPRRCATWRPPSASQAWTQIDHIAISYRWRGCVNDCRSFWSTYLDSDHALVCVNLALLFSGQRSDRHQRIDISKLVATSVASKYRTELASRLATTPPKSTDKHWLQYNDAMKMAGTVSCGFVKRPAYKHWVSSGSLQLIEARRSTLGDREFDHKRRMLRKETGQSLRKDREAWWSKRANEMEAAAASGNYRELFQLTRATGSKKSGVSEKICEDDGMPITNIHRRLGRWAEFFEGKFNWPAAPATSVRLSCPPWPVTTDPPNEEEVRKQLQLLKRYKSPDPDDLPPALFKDGGDFLTKELTTLFTKVWELESVPTSWNESIVVPIFKKGSRRSCNNYRGISLLPIASKLLASIILRRLFKTRERLTRVEQVGFRSGRGCIDHIFTLRQML</sequence>
<protein>
    <recommendedName>
        <fullName evidence="3">Endonuclease/exonuclease/phosphatase domain-containing protein</fullName>
    </recommendedName>
</protein>
<evidence type="ECO:0000313" key="2">
    <source>
        <dbReference type="WBParaSite" id="SMRG1_65790.1"/>
    </source>
</evidence>
<name>A0AA85A5Z1_9TREM</name>